<feature type="transmembrane region" description="Helical" evidence="1">
    <location>
        <begin position="229"/>
        <end position="247"/>
    </location>
</feature>
<evidence type="ECO:0000313" key="3">
    <source>
        <dbReference type="Proteomes" id="UP000192266"/>
    </source>
</evidence>
<dbReference type="RefSeq" id="WP_084446927.1">
    <property type="nucleotide sequence ID" value="NZ_FWWW01000085.1"/>
</dbReference>
<feature type="transmembrane region" description="Helical" evidence="1">
    <location>
        <begin position="37"/>
        <end position="60"/>
    </location>
</feature>
<dbReference type="EMBL" id="FWWW01000085">
    <property type="protein sequence ID" value="SMB98587.1"/>
    <property type="molecule type" value="Genomic_DNA"/>
</dbReference>
<dbReference type="PANTHER" id="PTHR38592:SF3">
    <property type="entry name" value="BLL4819 PROTEIN"/>
    <property type="match status" value="1"/>
</dbReference>
<dbReference type="Pfam" id="PF10129">
    <property type="entry name" value="OpgC_C"/>
    <property type="match status" value="1"/>
</dbReference>
<keyword evidence="1" id="KW-0472">Membrane</keyword>
<feature type="transmembrane region" description="Helical" evidence="1">
    <location>
        <begin position="196"/>
        <end position="217"/>
    </location>
</feature>
<feature type="transmembrane region" description="Helical" evidence="1">
    <location>
        <begin position="159"/>
        <end position="176"/>
    </location>
</feature>
<gene>
    <name evidence="2" type="ORF">SAMN00120144_3816</name>
</gene>
<keyword evidence="1" id="KW-0812">Transmembrane</keyword>
<keyword evidence="3" id="KW-1185">Reference proteome</keyword>
<dbReference type="Proteomes" id="UP000192266">
    <property type="component" value="Unassembled WGS sequence"/>
</dbReference>
<proteinExistence type="predicted"/>
<keyword evidence="1" id="KW-1133">Transmembrane helix</keyword>
<accession>A0A1W1VYZ7</accession>
<name>A0A1W1VYZ7_9BACT</name>
<evidence type="ECO:0000313" key="2">
    <source>
        <dbReference type="EMBL" id="SMB98587.1"/>
    </source>
</evidence>
<reference evidence="2 3" key="1">
    <citation type="submission" date="2017-04" db="EMBL/GenBank/DDBJ databases">
        <authorList>
            <person name="Afonso C.L."/>
            <person name="Miller P.J."/>
            <person name="Scott M.A."/>
            <person name="Spackman E."/>
            <person name="Goraichik I."/>
            <person name="Dimitrov K.M."/>
            <person name="Suarez D.L."/>
            <person name="Swayne D.E."/>
        </authorList>
    </citation>
    <scope>NUCLEOTIDE SEQUENCE [LARGE SCALE GENOMIC DNA]</scope>
    <source>
        <strain evidence="2 3">DSM 11622</strain>
    </source>
</reference>
<feature type="transmembrane region" description="Helical" evidence="1">
    <location>
        <begin position="123"/>
        <end position="152"/>
    </location>
</feature>
<feature type="transmembrane region" description="Helical" evidence="1">
    <location>
        <begin position="81"/>
        <end position="103"/>
    </location>
</feature>
<evidence type="ECO:0008006" key="4">
    <source>
        <dbReference type="Google" id="ProtNLM"/>
    </source>
</evidence>
<sequence length="394" mass="45887">MRRNLQLDFFRGVMLILITIDHFLSNEDIVKYFTYEFVGWVTAAEGFVFLSGLTAGIIYTRKLVEKGENFIAEAVKKRALIIYRNHIAILVFTLFIILLGFRIHDYWASYYELFSEKPISSLLLGMVLLYQPAYLDILPMYAVFILFVPVVLRCFKKSNVLQIFAVSFLLYLLPIINELYHFVPDIMQIRDVNTGFFNLLSWQFIFIIGLFSGFSYYQGTSRRYQVNKYLLMLSVLICMVCFIAKNIHVKLEGLDYLIARDNLGPLRVFNCLALFFIVIFISSKYNNWFKSKAICYLGRNSLEVYSFHIVLVVIFKPLEEYMNSIYSSKLTHTFYVFPLAEIMVFLLIIPALYLAPTLISTKTYMFWKSGAGFLPKEGWSSEVDAVTEDYKQLA</sequence>
<feature type="transmembrane region" description="Helical" evidence="1">
    <location>
        <begin position="335"/>
        <end position="355"/>
    </location>
</feature>
<dbReference type="AlphaFoldDB" id="A0A1W1VYZ7"/>
<organism evidence="2 3">
    <name type="scientific">Hymenobacter roseosalivarius DSM 11622</name>
    <dbReference type="NCBI Taxonomy" id="645990"/>
    <lineage>
        <taxon>Bacteria</taxon>
        <taxon>Pseudomonadati</taxon>
        <taxon>Bacteroidota</taxon>
        <taxon>Cytophagia</taxon>
        <taxon>Cytophagales</taxon>
        <taxon>Hymenobacteraceae</taxon>
        <taxon>Hymenobacter</taxon>
    </lineage>
</organism>
<feature type="transmembrane region" description="Helical" evidence="1">
    <location>
        <begin position="7"/>
        <end position="25"/>
    </location>
</feature>
<dbReference type="InterPro" id="IPR014550">
    <property type="entry name" value="UCP028704_OpgC"/>
</dbReference>
<feature type="transmembrane region" description="Helical" evidence="1">
    <location>
        <begin position="297"/>
        <end position="315"/>
    </location>
</feature>
<protein>
    <recommendedName>
        <fullName evidence="4">Acyltransferase 3 domain-containing protein</fullName>
    </recommendedName>
</protein>
<evidence type="ECO:0000256" key="1">
    <source>
        <dbReference type="SAM" id="Phobius"/>
    </source>
</evidence>
<feature type="transmembrane region" description="Helical" evidence="1">
    <location>
        <begin position="267"/>
        <end position="285"/>
    </location>
</feature>
<dbReference type="PIRSF" id="PIRSF028704">
    <property type="entry name" value="UPC028704"/>
    <property type="match status" value="1"/>
</dbReference>
<dbReference type="PANTHER" id="PTHR38592">
    <property type="entry name" value="BLL4819 PROTEIN"/>
    <property type="match status" value="1"/>
</dbReference>